<dbReference type="PANTHER" id="PTHR30536:SF5">
    <property type="entry name" value="ALTRONATE DEHYDRATASE"/>
    <property type="match status" value="1"/>
</dbReference>
<dbReference type="RefSeq" id="WP_280734978.1">
    <property type="nucleotide sequence ID" value="NZ_CP120368.1"/>
</dbReference>
<dbReference type="Pfam" id="PF08666">
    <property type="entry name" value="SAF"/>
    <property type="match status" value="1"/>
</dbReference>
<keyword evidence="2" id="KW-0456">Lyase</keyword>
<dbReference type="InterPro" id="IPR007392">
    <property type="entry name" value="GD_AH_second"/>
</dbReference>
<organism evidence="4 5">
    <name type="scientific">Sinorhizobium numidicum</name>
    <dbReference type="NCBI Taxonomy" id="680248"/>
    <lineage>
        <taxon>Bacteria</taxon>
        <taxon>Pseudomonadati</taxon>
        <taxon>Pseudomonadota</taxon>
        <taxon>Alphaproteobacteria</taxon>
        <taxon>Hyphomicrobiales</taxon>
        <taxon>Rhizobiaceae</taxon>
        <taxon>Sinorhizobium/Ensifer group</taxon>
        <taxon>Sinorhizobium</taxon>
    </lineage>
</organism>
<dbReference type="Gene3D" id="2.30.130.110">
    <property type="match status" value="1"/>
</dbReference>
<comment type="similarity">
    <text evidence="1">Belongs to the UxaA family.</text>
</comment>
<dbReference type="SMART" id="SM00858">
    <property type="entry name" value="SAF"/>
    <property type="match status" value="1"/>
</dbReference>
<name>A0ABY8D127_9HYPH</name>
<dbReference type="PANTHER" id="PTHR30536">
    <property type="entry name" value="ALTRONATE/GALACTARATE DEHYDRATASE"/>
    <property type="match status" value="1"/>
</dbReference>
<dbReference type="EMBL" id="CP120371">
    <property type="protein sequence ID" value="WEX84082.1"/>
    <property type="molecule type" value="Genomic_DNA"/>
</dbReference>
<evidence type="ECO:0000313" key="5">
    <source>
        <dbReference type="Proteomes" id="UP001235547"/>
    </source>
</evidence>
<gene>
    <name evidence="4" type="ORF">PYH38_002920</name>
</gene>
<keyword evidence="5" id="KW-1185">Reference proteome</keyword>
<accession>A0ABY8D127</accession>
<feature type="domain" description="SAF" evidence="3">
    <location>
        <begin position="24"/>
        <end position="92"/>
    </location>
</feature>
<dbReference type="InterPro" id="IPR013974">
    <property type="entry name" value="SAF"/>
</dbReference>
<dbReference type="Proteomes" id="UP001235547">
    <property type="component" value="Chromosome 1"/>
</dbReference>
<dbReference type="InterPro" id="IPR048332">
    <property type="entry name" value="GD_AH_C"/>
</dbReference>
<dbReference type="Pfam" id="PF04295">
    <property type="entry name" value="GD_AH_second"/>
    <property type="match status" value="1"/>
</dbReference>
<dbReference type="InterPro" id="IPR052172">
    <property type="entry name" value="UxaA_altronate/galactarate_dh"/>
</dbReference>
<evidence type="ECO:0000259" key="3">
    <source>
        <dbReference type="SMART" id="SM00858"/>
    </source>
</evidence>
<evidence type="ECO:0000256" key="1">
    <source>
        <dbReference type="ARBA" id="ARBA00010986"/>
    </source>
</evidence>
<proteinExistence type="inferred from homology"/>
<dbReference type="CDD" id="cd11613">
    <property type="entry name" value="SAF_AH_GD"/>
    <property type="match status" value="1"/>
</dbReference>
<reference evidence="4 5" key="1">
    <citation type="submission" date="2023-03" db="EMBL/GenBank/DDBJ databases">
        <authorList>
            <person name="Kaur S."/>
            <person name="Espinosa-Saiz D."/>
            <person name="Velazquez E."/>
            <person name="Menendez E."/>
            <person name="diCenzo G.C."/>
        </authorList>
    </citation>
    <scope>NUCLEOTIDE SEQUENCE [LARGE SCALE GENOMIC DNA]</scope>
    <source>
        <strain evidence="4 5">LMG 27395</strain>
    </source>
</reference>
<dbReference type="Pfam" id="PF20629">
    <property type="entry name" value="GD_AH_C"/>
    <property type="match status" value="1"/>
</dbReference>
<sequence>MREKPFRESSRLSASSSILLSPEDNVAVATVAIEPGETLPGGVHATARIEPGHKVAIRPIGAGEPVVKYAQAIGRATRDVTIGEHVHSHNLAFDQDRLSIGAPVPPEAASESDKAKTFLGYRRADGRAATRNYIGIIASVNCSTTVCRAIADEANRRILPRYEGIDGFVPIVHDQGCGMSSTGDGMKNLHRTLAGYARHANFGGVLMVGLGCEVNQLTLYGQSGSGAEKRHFNIQEAGGSRRSVERALGMLDEIAQEVATARRVPIPVSEILVGLQCGGSDGLSGITANPALGAAVDLLAGAGGTAILSETSEIYGAEHLLRSRAVNEAVAAKLDGLISWWEDYVAMHGASLDNNPSPGNKRGGLTTILEKSLGAVAKGGRSPLTAVYNYAERVTEHGLVFMDTPGYDPVSATGQVAGGANVIAFTTGRGSCFGCRPAPSIKLTSNTALYRAMEEDMDIDCGVIASGEANIADLGRKIFDLIIDTASGSKTKSELFGYGDNEFVPWHLGATL</sequence>
<evidence type="ECO:0000256" key="2">
    <source>
        <dbReference type="ARBA" id="ARBA00023239"/>
    </source>
</evidence>
<dbReference type="InterPro" id="IPR044144">
    <property type="entry name" value="SAF_UxaA/GarD"/>
</dbReference>
<protein>
    <submittedName>
        <fullName evidence="4">Altronate dehydratase family protein</fullName>
    </submittedName>
</protein>
<evidence type="ECO:0000313" key="4">
    <source>
        <dbReference type="EMBL" id="WEX84082.1"/>
    </source>
</evidence>